<dbReference type="Pfam" id="PF00534">
    <property type="entry name" value="Glycos_transf_1"/>
    <property type="match status" value="1"/>
</dbReference>
<dbReference type="SUPFAM" id="SSF53756">
    <property type="entry name" value="UDP-Glycosyltransferase/glycogen phosphorylase"/>
    <property type="match status" value="1"/>
</dbReference>
<comment type="caution">
    <text evidence="3">The sequence shown here is derived from an EMBL/GenBank/DDBJ whole genome shotgun (WGS) entry which is preliminary data.</text>
</comment>
<dbReference type="EMBL" id="JTCM02000072">
    <property type="protein sequence ID" value="NEU75532.1"/>
    <property type="molecule type" value="Genomic_DNA"/>
</dbReference>
<dbReference type="RefSeq" id="WP_039752388.1">
    <property type="nucleotide sequence ID" value="NZ_JTCM02000072.1"/>
</dbReference>
<organism evidence="3 4">
    <name type="scientific">Hassallia byssoidea VB512170</name>
    <dbReference type="NCBI Taxonomy" id="1304833"/>
    <lineage>
        <taxon>Bacteria</taxon>
        <taxon>Bacillati</taxon>
        <taxon>Cyanobacteriota</taxon>
        <taxon>Cyanophyceae</taxon>
        <taxon>Nostocales</taxon>
        <taxon>Tolypothrichaceae</taxon>
        <taxon>Hassallia</taxon>
    </lineage>
</organism>
<feature type="domain" description="Glycosyl transferase family 1" evidence="2">
    <location>
        <begin position="207"/>
        <end position="363"/>
    </location>
</feature>
<sequence length="403" mass="45920">MKTSSQRNNYIFFTRNVLTKPEAKLVQVANSANAAANLGYSTVLVYSHKGLTSHNPISLIRPFSPRKPEEKLAKLYNLQEKLKVAPLSMPWFVDKFGGKLTNSSTLISKYYFPFHILPTTKIVHTRDWNFVKVAIMHGIPAIYEHHHHEDKKFEPEIVKNPLFTIAITVADTVRESMIQNGMPPEKVVKMHNGYSQLFATRQPEAAEEWREKLLQDKYQHIVVYSGALYPFKGVDLLIDVAKDLPHVQFVFAGGKEEQVQAYQQMAREKQVTNTTFLGYIEHHKLGSLLQAADILAHPHCSGNASTFTSPLKFFDYMAAGTPIVSTEIPPLMEFKPANVVAAWCEPDNPQEFARCIKHVLETRPRKIEGYSDSLEFVKQFTWENRIQKILSYVDASMRPVAMN</sequence>
<keyword evidence="1 3" id="KW-0808">Transferase</keyword>
<evidence type="ECO:0000313" key="3">
    <source>
        <dbReference type="EMBL" id="NEU75532.1"/>
    </source>
</evidence>
<name>A0A846HDR1_9CYAN</name>
<proteinExistence type="predicted"/>
<accession>A0A846HDR1</accession>
<dbReference type="AlphaFoldDB" id="A0A846HDR1"/>
<evidence type="ECO:0000259" key="2">
    <source>
        <dbReference type="Pfam" id="PF00534"/>
    </source>
</evidence>
<dbReference type="Gene3D" id="3.40.50.2000">
    <property type="entry name" value="Glycogen Phosphorylase B"/>
    <property type="match status" value="1"/>
</dbReference>
<dbReference type="Proteomes" id="UP000031549">
    <property type="component" value="Unassembled WGS sequence"/>
</dbReference>
<dbReference type="PANTHER" id="PTHR46401">
    <property type="entry name" value="GLYCOSYLTRANSFERASE WBBK-RELATED"/>
    <property type="match status" value="1"/>
</dbReference>
<evidence type="ECO:0000313" key="4">
    <source>
        <dbReference type="Proteomes" id="UP000031549"/>
    </source>
</evidence>
<evidence type="ECO:0000256" key="1">
    <source>
        <dbReference type="ARBA" id="ARBA00022679"/>
    </source>
</evidence>
<dbReference type="InterPro" id="IPR001296">
    <property type="entry name" value="Glyco_trans_1"/>
</dbReference>
<gene>
    <name evidence="3" type="ORF">PI95_023975</name>
</gene>
<dbReference type="GO" id="GO:0009103">
    <property type="term" value="P:lipopolysaccharide biosynthetic process"/>
    <property type="evidence" value="ECO:0007669"/>
    <property type="project" value="TreeGrafter"/>
</dbReference>
<dbReference type="PANTHER" id="PTHR46401:SF2">
    <property type="entry name" value="GLYCOSYLTRANSFERASE WBBK-RELATED"/>
    <property type="match status" value="1"/>
</dbReference>
<keyword evidence="4" id="KW-1185">Reference proteome</keyword>
<dbReference type="GO" id="GO:0016757">
    <property type="term" value="F:glycosyltransferase activity"/>
    <property type="evidence" value="ECO:0007669"/>
    <property type="project" value="InterPro"/>
</dbReference>
<protein>
    <submittedName>
        <fullName evidence="3">Glycosyltransferase family 4 protein</fullName>
    </submittedName>
</protein>
<reference evidence="3 4" key="1">
    <citation type="journal article" date="2015" name="Genome Announc.">
        <title>Draft Genome Sequence of Cyanobacterium Hassallia byssoidea Strain VB512170, Isolated from Monuments in India.</title>
        <authorList>
            <person name="Singh D."/>
            <person name="Chandrababunaidu M.M."/>
            <person name="Panda A."/>
            <person name="Sen D."/>
            <person name="Bhattacharyya S."/>
            <person name="Adhikary S.P."/>
            <person name="Tripathy S."/>
        </authorList>
    </citation>
    <scope>NUCLEOTIDE SEQUENCE [LARGE SCALE GENOMIC DNA]</scope>
    <source>
        <strain evidence="3 4">VB512170</strain>
    </source>
</reference>